<evidence type="ECO:0000313" key="1">
    <source>
        <dbReference type="EMBL" id="DAF55309.1"/>
    </source>
</evidence>
<accession>A0A8S5SW64</accession>
<proteinExistence type="predicted"/>
<dbReference type="EMBL" id="BK032687">
    <property type="protein sequence ID" value="DAF55309.1"/>
    <property type="molecule type" value="Genomic_DNA"/>
</dbReference>
<reference evidence="1" key="1">
    <citation type="journal article" date="2021" name="Proc. Natl. Acad. Sci. U.S.A.">
        <title>A Catalog of Tens of Thousands of Viruses from Human Metagenomes Reveals Hidden Associations with Chronic Diseases.</title>
        <authorList>
            <person name="Tisza M.J."/>
            <person name="Buck C.B."/>
        </authorList>
    </citation>
    <scope>NUCLEOTIDE SEQUENCE</scope>
    <source>
        <strain evidence="1">CtZHD14</strain>
    </source>
</reference>
<sequence>MGNPGGNYFRQFFRTFVVKFIIKQVDGGFLTSMIQIEGHRFESYPLSWYGDW</sequence>
<organism evidence="1">
    <name type="scientific">Siphoviridae sp. ctZHD14</name>
    <dbReference type="NCBI Taxonomy" id="2827891"/>
    <lineage>
        <taxon>Viruses</taxon>
        <taxon>Duplodnaviria</taxon>
        <taxon>Heunggongvirae</taxon>
        <taxon>Uroviricota</taxon>
        <taxon>Caudoviricetes</taxon>
    </lineage>
</organism>
<name>A0A8S5SW64_9CAUD</name>
<protein>
    <submittedName>
        <fullName evidence="1">Uncharacterized protein</fullName>
    </submittedName>
</protein>